<evidence type="ECO:0000313" key="2">
    <source>
        <dbReference type="Proteomes" id="UP000198956"/>
    </source>
</evidence>
<dbReference type="Proteomes" id="UP000198956">
    <property type="component" value="Unassembled WGS sequence"/>
</dbReference>
<accession>A0A1G7WQ93</accession>
<evidence type="ECO:0008006" key="3">
    <source>
        <dbReference type="Google" id="ProtNLM"/>
    </source>
</evidence>
<dbReference type="AlphaFoldDB" id="A0A1G7WQ93"/>
<dbReference type="EMBL" id="FNDE01000002">
    <property type="protein sequence ID" value="SDG74096.1"/>
    <property type="molecule type" value="Genomic_DNA"/>
</dbReference>
<reference evidence="1 2" key="1">
    <citation type="submission" date="2016-10" db="EMBL/GenBank/DDBJ databases">
        <authorList>
            <person name="de Groot N.N."/>
        </authorList>
    </citation>
    <scope>NUCLEOTIDE SEQUENCE [LARGE SCALE GENOMIC DNA]</scope>
    <source>
        <strain evidence="1 2">L 420-91</strain>
    </source>
</reference>
<evidence type="ECO:0000313" key="1">
    <source>
        <dbReference type="EMBL" id="SDG74096.1"/>
    </source>
</evidence>
<organism evidence="1 2">
    <name type="scientific">Aneurinibacillus thermoaerophilus</name>
    <dbReference type="NCBI Taxonomy" id="143495"/>
    <lineage>
        <taxon>Bacteria</taxon>
        <taxon>Bacillati</taxon>
        <taxon>Bacillota</taxon>
        <taxon>Bacilli</taxon>
        <taxon>Bacillales</taxon>
        <taxon>Paenibacillaceae</taxon>
        <taxon>Aneurinibacillus group</taxon>
        <taxon>Aneurinibacillus</taxon>
    </lineage>
</organism>
<dbReference type="RefSeq" id="WP_091259726.1">
    <property type="nucleotide sequence ID" value="NZ_FNDE01000002.1"/>
</dbReference>
<gene>
    <name evidence="1" type="ORF">SAMN04489735_100259</name>
</gene>
<sequence length="125" mass="14178">MSLKAQLLNGTSFRKEVDIEFDNKIITFVLKPLSNAEYKNIQVKINKGQKKYLDTKIAKTQYIDLADMTERGFKANVEIFIKGVADEVWTEEEVNKLPAGLVDKVATKILEISGIIDSKDDKKKN</sequence>
<protein>
    <recommendedName>
        <fullName evidence="3">Phage XkdN-like tail assembly chaperone protein, TAC</fullName>
    </recommendedName>
</protein>
<name>A0A1G7WQ93_ANETH</name>
<proteinExistence type="predicted"/>